<dbReference type="Proteomes" id="UP000694866">
    <property type="component" value="Unplaced"/>
</dbReference>
<keyword evidence="4 5" id="KW-1015">Disulfide bond</keyword>
<dbReference type="GO" id="GO:0031395">
    <property type="term" value="C:bursicon neuropeptide hormone complex"/>
    <property type="evidence" value="ECO:0007669"/>
    <property type="project" value="InterPro"/>
</dbReference>
<feature type="domain" description="CTCK" evidence="6">
    <location>
        <begin position="141"/>
        <end position="228"/>
    </location>
</feature>
<evidence type="ECO:0000313" key="8">
    <source>
        <dbReference type="RefSeq" id="XP_011306519.1"/>
    </source>
</evidence>
<evidence type="ECO:0000256" key="5">
    <source>
        <dbReference type="PROSITE-ProRule" id="PRU00039"/>
    </source>
</evidence>
<dbReference type="GO" id="GO:0001664">
    <property type="term" value="F:G protein-coupled receptor binding"/>
    <property type="evidence" value="ECO:0007669"/>
    <property type="project" value="InterPro"/>
</dbReference>
<evidence type="ECO:0000256" key="3">
    <source>
        <dbReference type="ARBA" id="ARBA00022729"/>
    </source>
</evidence>
<proteinExistence type="predicted"/>
<dbReference type="PANTHER" id="PTHR41151">
    <property type="entry name" value="PARTNER OF BURSICON"/>
    <property type="match status" value="1"/>
</dbReference>
<dbReference type="Gene3D" id="2.10.90.10">
    <property type="entry name" value="Cystine-knot cytokines"/>
    <property type="match status" value="1"/>
</dbReference>
<dbReference type="RefSeq" id="XP_011306519.1">
    <property type="nucleotide sequence ID" value="XM_011308217.1"/>
</dbReference>
<dbReference type="GO" id="GO:0007186">
    <property type="term" value="P:G protein-coupled receptor signaling pathway"/>
    <property type="evidence" value="ECO:0007669"/>
    <property type="project" value="TreeGrafter"/>
</dbReference>
<dbReference type="InterPro" id="IPR006207">
    <property type="entry name" value="Cys_knot_C"/>
</dbReference>
<dbReference type="OrthoDB" id="6493004at2759"/>
<sequence>MNNRMLRIFIYSIIGTEMISGTLISQKIDDTCETLTSDIHITKEEFDEGGILLRTCSDDLSVTKCEGFCNSQVQPSIMTATGFLKDCYCCRESYLKERNVILHDCYSPDGIKLVEPTTATMEIKLREPADCKCFKCGVDECKMTKMLHVLKADGCLPKRIPSFICHGRCSSYIQVSGSRMWQMERSCMCCQESGEREATVSLFCPKEKRKFRKITTKAPLECMCRPCTGIEEYSVIPQEIAGFAEEGPLTSSAHFRRSSVL</sequence>
<dbReference type="AlphaFoldDB" id="A0A9R1TC14"/>
<organism evidence="7 8">
    <name type="scientific">Fopius arisanus</name>
    <dbReference type="NCBI Taxonomy" id="64838"/>
    <lineage>
        <taxon>Eukaryota</taxon>
        <taxon>Metazoa</taxon>
        <taxon>Ecdysozoa</taxon>
        <taxon>Arthropoda</taxon>
        <taxon>Hexapoda</taxon>
        <taxon>Insecta</taxon>
        <taxon>Pterygota</taxon>
        <taxon>Neoptera</taxon>
        <taxon>Endopterygota</taxon>
        <taxon>Hymenoptera</taxon>
        <taxon>Apocrita</taxon>
        <taxon>Ichneumonoidea</taxon>
        <taxon>Braconidae</taxon>
        <taxon>Opiinae</taxon>
        <taxon>Fopius</taxon>
    </lineage>
</organism>
<reference evidence="8" key="1">
    <citation type="submission" date="2025-08" db="UniProtKB">
        <authorList>
            <consortium name="RefSeq"/>
        </authorList>
    </citation>
    <scope>IDENTIFICATION</scope>
    <source>
        <strain evidence="8">USDA-PBARC FA_bdor</strain>
        <tissue evidence="8">Whole organism</tissue>
    </source>
</reference>
<dbReference type="GO" id="GO:0005184">
    <property type="term" value="F:neuropeptide hormone activity"/>
    <property type="evidence" value="ECO:0007669"/>
    <property type="project" value="InterPro"/>
</dbReference>
<dbReference type="PANTHER" id="PTHR41151:SF1">
    <property type="entry name" value="PARTNER OF BURSICON"/>
    <property type="match status" value="1"/>
</dbReference>
<dbReference type="InterPro" id="IPR029034">
    <property type="entry name" value="Cystine-knot_cytokine"/>
</dbReference>
<keyword evidence="2" id="KW-0964">Secreted</keyword>
<evidence type="ECO:0000256" key="1">
    <source>
        <dbReference type="ARBA" id="ARBA00004613"/>
    </source>
</evidence>
<evidence type="ECO:0000313" key="7">
    <source>
        <dbReference type="Proteomes" id="UP000694866"/>
    </source>
</evidence>
<dbReference type="Pfam" id="PF03045">
    <property type="entry name" value="DAN"/>
    <property type="match status" value="1"/>
</dbReference>
<keyword evidence="3" id="KW-0732">Signal</keyword>
<dbReference type="PROSITE" id="PS01225">
    <property type="entry name" value="CTCK_2"/>
    <property type="match status" value="1"/>
</dbReference>
<dbReference type="InterPro" id="IPR004133">
    <property type="entry name" value="DAN_dom"/>
</dbReference>
<comment type="caution">
    <text evidence="5">Lacks conserved residue(s) required for the propagation of feature annotation.</text>
</comment>
<protein>
    <submittedName>
        <fullName evidence="8">Mucin-5B-like</fullName>
    </submittedName>
</protein>
<dbReference type="GeneID" id="105268552"/>
<comment type="subcellular location">
    <subcellularLocation>
        <location evidence="1">Secreted</location>
    </subcellularLocation>
</comment>
<feature type="disulfide bond" evidence="5">
    <location>
        <begin position="155"/>
        <end position="204"/>
    </location>
</feature>
<evidence type="ECO:0000256" key="2">
    <source>
        <dbReference type="ARBA" id="ARBA00022525"/>
    </source>
</evidence>
<evidence type="ECO:0000256" key="4">
    <source>
        <dbReference type="ARBA" id="ARBA00023157"/>
    </source>
</evidence>
<gene>
    <name evidence="8" type="primary">LOC105268552</name>
</gene>
<accession>A0A9R1TC14</accession>
<evidence type="ECO:0000259" key="6">
    <source>
        <dbReference type="PROSITE" id="PS01225"/>
    </source>
</evidence>
<name>A0A9R1TC14_9HYME</name>
<dbReference type="KEGG" id="fas:105268552"/>
<dbReference type="InterPro" id="IPR034441">
    <property type="entry name" value="Bursicon_suB"/>
</dbReference>
<keyword evidence="7" id="KW-1185">Reference proteome</keyword>